<feature type="domain" description="SpoVT-AbrB" evidence="2">
    <location>
        <begin position="7"/>
        <end position="53"/>
    </location>
</feature>
<evidence type="ECO:0000313" key="4">
    <source>
        <dbReference type="Proteomes" id="UP000236214"/>
    </source>
</evidence>
<dbReference type="AlphaFoldDB" id="A0A2H6CW26"/>
<name>A0A2H6CW26_TETHA</name>
<dbReference type="EMBL" id="BDEC01000148">
    <property type="protein sequence ID" value="GBD69195.1"/>
    <property type="molecule type" value="Genomic_DNA"/>
</dbReference>
<dbReference type="NCBIfam" id="TIGR01439">
    <property type="entry name" value="lp_hng_hel_AbrB"/>
    <property type="match status" value="1"/>
</dbReference>
<dbReference type="InterPro" id="IPR037914">
    <property type="entry name" value="SpoVT-AbrB_sf"/>
</dbReference>
<dbReference type="InterPro" id="IPR007159">
    <property type="entry name" value="SpoVT-AbrB_dom"/>
</dbReference>
<reference evidence="3 4" key="1">
    <citation type="submission" date="2016-05" db="EMBL/GenBank/DDBJ databases">
        <title>Whole genome sequencing of Tetragenococcus halophilus subsp. halophilus NISL 7118.</title>
        <authorList>
            <person name="Shiwa Y."/>
            <person name="Nishimura I."/>
            <person name="Yoshikawa H."/>
            <person name="Koyama Y."/>
            <person name="Oguma T."/>
        </authorList>
    </citation>
    <scope>NUCLEOTIDE SEQUENCE [LARGE SCALE GENOMIC DNA]</scope>
    <source>
        <strain evidence="3 4">NISL 7118</strain>
    </source>
</reference>
<dbReference type="InterPro" id="IPR052975">
    <property type="entry name" value="Repressor-like_regulatory"/>
</dbReference>
<proteinExistence type="predicted"/>
<protein>
    <recommendedName>
        <fullName evidence="2">SpoVT-AbrB domain-containing protein</fullName>
    </recommendedName>
</protein>
<dbReference type="PROSITE" id="PS51740">
    <property type="entry name" value="SPOVT_ABRB"/>
    <property type="match status" value="1"/>
</dbReference>
<dbReference type="Pfam" id="PF04014">
    <property type="entry name" value="MazE_antitoxin"/>
    <property type="match status" value="1"/>
</dbReference>
<sequence>MIDQVTPKTSKVSSKGQVVIPVEFRRKLGLQDGDQVTIDVNDNNELVLKKLPTALDWHNLITSIPNEKVDVDQNGYYNPEKASHFHDWMNED</sequence>
<comment type="caution">
    <text evidence="3">The sequence shown here is derived from an EMBL/GenBank/DDBJ whole genome shotgun (WGS) entry which is preliminary data.</text>
</comment>
<dbReference type="Gene3D" id="2.10.260.10">
    <property type="match status" value="1"/>
</dbReference>
<evidence type="ECO:0000313" key="3">
    <source>
        <dbReference type="EMBL" id="GBD69195.1"/>
    </source>
</evidence>
<evidence type="ECO:0000256" key="1">
    <source>
        <dbReference type="PROSITE-ProRule" id="PRU01076"/>
    </source>
</evidence>
<dbReference type="RefSeq" id="WP_103103674.1">
    <property type="nucleotide sequence ID" value="NZ_BDEC01000148.1"/>
</dbReference>
<dbReference type="PANTHER" id="PTHR34860">
    <property type="entry name" value="REPRESSOR-LIKE PROTEIN SSO7C3"/>
    <property type="match status" value="1"/>
</dbReference>
<accession>A0A2H6CW26</accession>
<keyword evidence="4" id="KW-1185">Reference proteome</keyword>
<evidence type="ECO:0000259" key="2">
    <source>
        <dbReference type="PROSITE" id="PS51740"/>
    </source>
</evidence>
<dbReference type="SMART" id="SM00966">
    <property type="entry name" value="SpoVT_AbrB"/>
    <property type="match status" value="1"/>
</dbReference>
<organism evidence="3 4">
    <name type="scientific">Tetragenococcus halophilus subsp. halophilus</name>
    <dbReference type="NCBI Taxonomy" id="1513897"/>
    <lineage>
        <taxon>Bacteria</taxon>
        <taxon>Bacillati</taxon>
        <taxon>Bacillota</taxon>
        <taxon>Bacilli</taxon>
        <taxon>Lactobacillales</taxon>
        <taxon>Enterococcaceae</taxon>
        <taxon>Tetragenococcus</taxon>
    </lineage>
</organism>
<dbReference type="Proteomes" id="UP000236214">
    <property type="component" value="Unassembled WGS sequence"/>
</dbReference>
<dbReference type="GO" id="GO:0003677">
    <property type="term" value="F:DNA binding"/>
    <property type="evidence" value="ECO:0007669"/>
    <property type="project" value="UniProtKB-UniRule"/>
</dbReference>
<dbReference type="SUPFAM" id="SSF89447">
    <property type="entry name" value="AbrB/MazE/MraZ-like"/>
    <property type="match status" value="1"/>
</dbReference>
<gene>
    <name evidence="3" type="ORF">TEHN7118_2001</name>
</gene>
<keyword evidence="1" id="KW-0238">DNA-binding</keyword>
<dbReference type="PANTHER" id="PTHR34860:SF7">
    <property type="entry name" value="TRANSCRIPTION REGULATOR, SPOVT_ABRB FAMILY"/>
    <property type="match status" value="1"/>
</dbReference>